<dbReference type="InterPro" id="IPR036061">
    <property type="entry name" value="CheW-like_dom_sf"/>
</dbReference>
<dbReference type="Gene3D" id="2.30.30.40">
    <property type="entry name" value="SH3 Domains"/>
    <property type="match status" value="1"/>
</dbReference>
<gene>
    <name evidence="4" type="ORF">AMD02_10950</name>
</gene>
<dbReference type="Gene3D" id="3.40.50.2300">
    <property type="match status" value="1"/>
</dbReference>
<feature type="modified residue" description="4-aspartylphosphate" evidence="1">
    <location>
        <position position="230"/>
    </location>
</feature>
<dbReference type="InterPro" id="IPR001789">
    <property type="entry name" value="Sig_transdc_resp-reg_receiver"/>
</dbReference>
<dbReference type="SUPFAM" id="SSF52172">
    <property type="entry name" value="CheY-like"/>
    <property type="match status" value="1"/>
</dbReference>
<dbReference type="InterPro" id="IPR024181">
    <property type="entry name" value="Chemotax_regulator_CheV"/>
</dbReference>
<reference evidence="4" key="1">
    <citation type="submission" date="2015-08" db="EMBL/GenBank/DDBJ databases">
        <title>Complete DNA Sequence of Pseudomonas syringae pv. actinidiae, the Causal Agent of Kiwifruit Canker Disease.</title>
        <authorList>
            <person name="Rikkerink E.H.A."/>
            <person name="Fineran P.C."/>
        </authorList>
    </citation>
    <scope>NUCLEOTIDE SEQUENCE</scope>
    <source>
        <strain evidence="4">DSM 13666</strain>
    </source>
</reference>
<dbReference type="AlphaFoldDB" id="A0A0M0KK86"/>
<evidence type="ECO:0000259" key="2">
    <source>
        <dbReference type="PROSITE" id="PS50110"/>
    </source>
</evidence>
<evidence type="ECO:0000259" key="3">
    <source>
        <dbReference type="PROSITE" id="PS50851"/>
    </source>
</evidence>
<dbReference type="PROSITE" id="PS50851">
    <property type="entry name" value="CHEW"/>
    <property type="match status" value="1"/>
</dbReference>
<feature type="domain" description="CheW-like" evidence="3">
    <location>
        <begin position="12"/>
        <end position="151"/>
    </location>
</feature>
<dbReference type="PATRIC" id="fig|136160.3.peg.2592"/>
<keyword evidence="1" id="KW-0597">Phosphoprotein</keyword>
<dbReference type="Pfam" id="PF01584">
    <property type="entry name" value="CheW"/>
    <property type="match status" value="1"/>
</dbReference>
<dbReference type="PROSITE" id="PS50110">
    <property type="entry name" value="RESPONSE_REGULATORY"/>
    <property type="match status" value="1"/>
</dbReference>
<dbReference type="InterPro" id="IPR011006">
    <property type="entry name" value="CheY-like_superfamily"/>
</dbReference>
<dbReference type="SMART" id="SM00260">
    <property type="entry name" value="CheW"/>
    <property type="match status" value="1"/>
</dbReference>
<dbReference type="GO" id="GO:0006935">
    <property type="term" value="P:chemotaxis"/>
    <property type="evidence" value="ECO:0007669"/>
    <property type="project" value="InterPro"/>
</dbReference>
<dbReference type="PANTHER" id="PTHR47233">
    <property type="entry name" value="CHEMOTAXIS PROTEIN CHEV"/>
    <property type="match status" value="1"/>
</dbReference>
<feature type="domain" description="Response regulatory" evidence="2">
    <location>
        <begin position="172"/>
        <end position="297"/>
    </location>
</feature>
<protein>
    <submittedName>
        <fullName evidence="4">Chemotaxis protein CheV</fullName>
    </submittedName>
</protein>
<dbReference type="GO" id="GO:0000160">
    <property type="term" value="P:phosphorelay signal transduction system"/>
    <property type="evidence" value="ECO:0007669"/>
    <property type="project" value="InterPro"/>
</dbReference>
<name>A0A0M0KK86_ALKHA</name>
<organism evidence="4">
    <name type="scientific">Halalkalibacterium halodurans</name>
    <name type="common">Bacillus halodurans</name>
    <dbReference type="NCBI Taxonomy" id="86665"/>
    <lineage>
        <taxon>Bacteria</taxon>
        <taxon>Bacillati</taxon>
        <taxon>Bacillota</taxon>
        <taxon>Bacilli</taxon>
        <taxon>Bacillales</taxon>
        <taxon>Bacillaceae</taxon>
        <taxon>Halalkalibacterium (ex Joshi et al. 2022)</taxon>
    </lineage>
</organism>
<accession>A0A0M0KK86</accession>
<dbReference type="SUPFAM" id="SSF50341">
    <property type="entry name" value="CheW-like"/>
    <property type="match status" value="1"/>
</dbReference>
<dbReference type="Gene3D" id="2.40.50.180">
    <property type="entry name" value="CheA-289, Domain 4"/>
    <property type="match status" value="1"/>
</dbReference>
<dbReference type="InterPro" id="IPR002545">
    <property type="entry name" value="CheW-lke_dom"/>
</dbReference>
<proteinExistence type="predicted"/>
<sequence length="298" mass="33574">MSQDLLQTGTNELEIIIFTVGKETFAMNVMKVREIIQPIPVTSVPNSHPHVEGLIRLRDEVLSLVDLYKVLGELRAEEATEDKFIVGELNRMKVAFRVEKVSNIHRISWSDIEKPTDLSQGLEGLVTGVVKVDDKLILLLDFEKIVVDINPETGIHPRQIEGLENKNRSTKKLVFAEDSVMLRKLLHDTLTAAGYEKLTFFENGEEAFAYLNHEKEEGTLFDNVDLVITDVEMPQMDGLHLTKKIKQDEVMGNVPVVIFSSLITKDIYFQGESVGADGQISKPEIAQLVKLIDELLHV</sequence>
<evidence type="ECO:0000313" key="4">
    <source>
        <dbReference type="EMBL" id="KOO39301.1"/>
    </source>
</evidence>
<evidence type="ECO:0000256" key="1">
    <source>
        <dbReference type="PROSITE-ProRule" id="PRU00169"/>
    </source>
</evidence>
<dbReference type="PIRSF" id="PIRSF002867">
    <property type="entry name" value="CheV"/>
    <property type="match status" value="1"/>
</dbReference>
<dbReference type="RefSeq" id="WP_053431330.1">
    <property type="nucleotide sequence ID" value="NZ_LILD02000001.1"/>
</dbReference>
<dbReference type="SMART" id="SM00448">
    <property type="entry name" value="REC"/>
    <property type="match status" value="1"/>
</dbReference>
<comment type="caution">
    <text evidence="4">The sequence shown here is derived from an EMBL/GenBank/DDBJ whole genome shotgun (WGS) entry which is preliminary data.</text>
</comment>
<dbReference type="PANTHER" id="PTHR47233:SF3">
    <property type="entry name" value="CHEMOTAXIS PROTEIN CHEV"/>
    <property type="match status" value="1"/>
</dbReference>
<dbReference type="Pfam" id="PF00072">
    <property type="entry name" value="Response_reg"/>
    <property type="match status" value="1"/>
</dbReference>
<dbReference type="EMBL" id="LILD01000001">
    <property type="protein sequence ID" value="KOO39301.1"/>
    <property type="molecule type" value="Genomic_DNA"/>
</dbReference>